<dbReference type="EC" id="7.2.2.21" evidence="13"/>
<dbReference type="InterPro" id="IPR036163">
    <property type="entry name" value="HMA_dom_sf"/>
</dbReference>
<dbReference type="Gene3D" id="3.40.50.1000">
    <property type="entry name" value="HAD superfamily/HAD-like"/>
    <property type="match status" value="1"/>
</dbReference>
<dbReference type="NCBIfam" id="TIGR01494">
    <property type="entry name" value="ATPase_P-type"/>
    <property type="match status" value="1"/>
</dbReference>
<dbReference type="InterPro" id="IPR001757">
    <property type="entry name" value="P_typ_ATPase"/>
</dbReference>
<proteinExistence type="inferred from homology"/>
<evidence type="ECO:0000256" key="7">
    <source>
        <dbReference type="ARBA" id="ARBA00022723"/>
    </source>
</evidence>
<evidence type="ECO:0000256" key="1">
    <source>
        <dbReference type="ARBA" id="ARBA00004651"/>
    </source>
</evidence>
<dbReference type="RefSeq" id="WP_160625892.1">
    <property type="nucleotide sequence ID" value="NZ_WUUQ01000008.1"/>
</dbReference>
<feature type="domain" description="HMA" evidence="16">
    <location>
        <begin position="1"/>
        <end position="66"/>
    </location>
</feature>
<evidence type="ECO:0000256" key="5">
    <source>
        <dbReference type="ARBA" id="ARBA00022553"/>
    </source>
</evidence>
<dbReference type="PANTHER" id="PTHR48085">
    <property type="entry name" value="CADMIUM/ZINC-TRANSPORTING ATPASE HMA2-RELATED"/>
    <property type="match status" value="1"/>
</dbReference>
<evidence type="ECO:0000256" key="2">
    <source>
        <dbReference type="ARBA" id="ARBA00006024"/>
    </source>
</evidence>
<keyword evidence="17" id="KW-0378">Hydrolase</keyword>
<dbReference type="InterPro" id="IPR044492">
    <property type="entry name" value="P_typ_ATPase_HD_dom"/>
</dbReference>
<dbReference type="InterPro" id="IPR051014">
    <property type="entry name" value="Cation_Transport_ATPase_IB"/>
</dbReference>
<dbReference type="InterPro" id="IPR023214">
    <property type="entry name" value="HAD_sf"/>
</dbReference>
<dbReference type="Gene3D" id="3.40.1110.10">
    <property type="entry name" value="Calcium-transporting ATPase, cytoplasmic domain N"/>
    <property type="match status" value="1"/>
</dbReference>
<feature type="transmembrane region" description="Helical" evidence="15">
    <location>
        <begin position="273"/>
        <end position="292"/>
    </location>
</feature>
<keyword evidence="8 15" id="KW-0547">Nucleotide-binding</keyword>
<dbReference type="InterPro" id="IPR027256">
    <property type="entry name" value="P-typ_ATPase_IB"/>
</dbReference>
<dbReference type="GO" id="GO:0016887">
    <property type="term" value="F:ATP hydrolysis activity"/>
    <property type="evidence" value="ECO:0007669"/>
    <property type="project" value="InterPro"/>
</dbReference>
<dbReference type="InterPro" id="IPR023299">
    <property type="entry name" value="ATPase_P-typ_cyto_dom_N"/>
</dbReference>
<feature type="transmembrane region" description="Helical" evidence="15">
    <location>
        <begin position="249"/>
        <end position="266"/>
    </location>
</feature>
<name>A0A6N8UDK1_9FIRM</name>
<dbReference type="PROSITE" id="PS01047">
    <property type="entry name" value="HMA_1"/>
    <property type="match status" value="2"/>
</dbReference>
<keyword evidence="11 15" id="KW-1133">Transmembrane helix</keyword>
<feature type="transmembrane region" description="Helical" evidence="15">
    <location>
        <begin position="473"/>
        <end position="492"/>
    </location>
</feature>
<dbReference type="Gene3D" id="3.30.70.100">
    <property type="match status" value="2"/>
</dbReference>
<dbReference type="AlphaFoldDB" id="A0A6N8UDK1"/>
<dbReference type="InterPro" id="IPR023298">
    <property type="entry name" value="ATPase_P-typ_TM_dom_sf"/>
</dbReference>
<dbReference type="PRINTS" id="PR00119">
    <property type="entry name" value="CATATPASE"/>
</dbReference>
<evidence type="ECO:0000259" key="16">
    <source>
        <dbReference type="PROSITE" id="PS50846"/>
    </source>
</evidence>
<feature type="transmembrane region" description="Helical" evidence="15">
    <location>
        <begin position="828"/>
        <end position="849"/>
    </location>
</feature>
<dbReference type="InterPro" id="IPR017969">
    <property type="entry name" value="Heavy-metal-associated_CS"/>
</dbReference>
<dbReference type="PRINTS" id="PR00941">
    <property type="entry name" value="CDATPASE"/>
</dbReference>
<gene>
    <name evidence="17" type="primary">cadA</name>
    <name evidence="17" type="ORF">GSF08_11290</name>
</gene>
<evidence type="ECO:0000256" key="4">
    <source>
        <dbReference type="ARBA" id="ARBA00022539"/>
    </source>
</evidence>
<dbReference type="InterPro" id="IPR018303">
    <property type="entry name" value="ATPase_P-typ_P_site"/>
</dbReference>
<dbReference type="Pfam" id="PF00702">
    <property type="entry name" value="Hydrolase"/>
    <property type="match status" value="1"/>
</dbReference>
<reference evidence="17 18" key="1">
    <citation type="submission" date="2019-12" db="EMBL/GenBank/DDBJ databases">
        <authorList>
            <person name="Yang R."/>
        </authorList>
    </citation>
    <scope>NUCLEOTIDE SEQUENCE [LARGE SCALE GENOMIC DNA]</scope>
    <source>
        <strain evidence="17 18">DONG20-135</strain>
    </source>
</reference>
<evidence type="ECO:0000256" key="10">
    <source>
        <dbReference type="ARBA" id="ARBA00022967"/>
    </source>
</evidence>
<dbReference type="Proteomes" id="UP000434036">
    <property type="component" value="Unassembled WGS sequence"/>
</dbReference>
<dbReference type="SUPFAM" id="SSF81653">
    <property type="entry name" value="Calcium ATPase, transduction domain A"/>
    <property type="match status" value="1"/>
</dbReference>
<keyword evidence="4" id="KW-0104">Cadmium</keyword>
<reference evidence="17 18" key="2">
    <citation type="submission" date="2020-01" db="EMBL/GenBank/DDBJ databases">
        <title>Clostridiaceae sp. nov. isolated from the gut of human by culturomics.</title>
        <authorList>
            <person name="Chang Y."/>
        </authorList>
    </citation>
    <scope>NUCLEOTIDE SEQUENCE [LARGE SCALE GENOMIC DNA]</scope>
    <source>
        <strain evidence="17 18">DONG20-135</strain>
    </source>
</reference>
<keyword evidence="10" id="KW-1278">Translocase</keyword>
<accession>A0A6N8UDK1</accession>
<evidence type="ECO:0000256" key="3">
    <source>
        <dbReference type="ARBA" id="ARBA00022475"/>
    </source>
</evidence>
<sequence length="851" mass="92734">MIKKYDLRGLDCANCANKIERQVQKLSGVTEASISFVNKQMLLEVTDSFDEAEMIHLIHKLEPEVQAEEILKGKRSYTAAKTKEDKNIWNQTDDHCEGEGHMHHHDHEAECGCGKHHEHECCTHKHDASGSECECGHHHEHDSQACSCGHEHAEHTGHKISKASQYQIQNLDCASCAAKVEEAIRGLSCVEDASVNFAAAKLAIRFVDQTASAESLKEVKKIVKQLEPEVVIREVSDTSALPKNPHTKAWLRLCAGVIFFLLGLMFKEKDYAFYLFLISFVISGGKVVWQAVRNVLRGEMFDENFLMSVATIGAFLIGDYAEGVAVMLFYEVGELFQSIAVNRSRQNISDLMDIRVDYANLLIDGEEKRVDPELVHVDDIIRLKPGERVPLDGVLLSQSASLDTSALSGEALPRELLIGDEVLAGSVNLSKVAELRVTRELDESTVSRILELVQNAGSRKAPMEKFITKFARYYTPAVVAAAVLLAVIPPLITNDPFQIWLYRALTFLVVSCPCALVVSIPLGLFAGIGGASRKGILVKGGNYLEALKDIDTVVFDKTGTLTKGVFRVQKIIAENQEQVLELAAYGESFSSHPIARSILEAYGKPIDKNRIIECEELSGHGIRAMIDQHEVLLGNALLMNAHDITAEEIPSAGTAVYVGIDGKLAGCIVIADEVKESSAEAIAALRQVGVKRTVMLSGDRMAAVEAVKDQLKLDEVYGELLPQNKVEKVEELLASLPDTGKLAFVGDGINDAPVIARADIGFAMGGIGSDAAIEAADVVLMKDDPLAISEAIVISRKTKAILWQNVIFSLGIKAAVLGLSAFGMATMWMGVFADVGVTLIAVINSMRALRV</sequence>
<dbReference type="EMBL" id="WUUQ01000008">
    <property type="protein sequence ID" value="MXQ74509.1"/>
    <property type="molecule type" value="Genomic_DNA"/>
</dbReference>
<keyword evidence="7 15" id="KW-0479">Metal-binding</keyword>
<evidence type="ECO:0000256" key="11">
    <source>
        <dbReference type="ARBA" id="ARBA00022989"/>
    </source>
</evidence>
<dbReference type="GO" id="GO:0046872">
    <property type="term" value="F:metal ion binding"/>
    <property type="evidence" value="ECO:0007669"/>
    <property type="project" value="UniProtKB-KW"/>
</dbReference>
<comment type="caution">
    <text evidence="17">The sequence shown here is derived from an EMBL/GenBank/DDBJ whole genome shotgun (WGS) entry which is preliminary data.</text>
</comment>
<evidence type="ECO:0000313" key="17">
    <source>
        <dbReference type="EMBL" id="MXQ74509.1"/>
    </source>
</evidence>
<evidence type="ECO:0000256" key="14">
    <source>
        <dbReference type="ARBA" id="ARBA00049338"/>
    </source>
</evidence>
<comment type="catalytic activity">
    <reaction evidence="14">
        <text>Cd(2+)(in) + ATP + H2O = Cd(2+)(out) + ADP + phosphate + H(+)</text>
        <dbReference type="Rhea" id="RHEA:12132"/>
        <dbReference type="ChEBI" id="CHEBI:15377"/>
        <dbReference type="ChEBI" id="CHEBI:15378"/>
        <dbReference type="ChEBI" id="CHEBI:30616"/>
        <dbReference type="ChEBI" id="CHEBI:43474"/>
        <dbReference type="ChEBI" id="CHEBI:48775"/>
        <dbReference type="ChEBI" id="CHEBI:456216"/>
        <dbReference type="EC" id="7.2.2.21"/>
    </reaction>
</comment>
<dbReference type="InterPro" id="IPR036412">
    <property type="entry name" value="HAD-like_sf"/>
</dbReference>
<dbReference type="InterPro" id="IPR059000">
    <property type="entry name" value="ATPase_P-type_domA"/>
</dbReference>
<dbReference type="PANTHER" id="PTHR48085:SF5">
    <property type="entry name" value="CADMIUM_ZINC-TRANSPORTING ATPASE HMA4-RELATED"/>
    <property type="match status" value="1"/>
</dbReference>
<dbReference type="NCBIfam" id="TIGR01512">
    <property type="entry name" value="ATPase-IB2_Cd"/>
    <property type="match status" value="1"/>
</dbReference>
<dbReference type="SFLD" id="SFLDF00027">
    <property type="entry name" value="p-type_atpase"/>
    <property type="match status" value="1"/>
</dbReference>
<comment type="similarity">
    <text evidence="2 15">Belongs to the cation transport ATPase (P-type) (TC 3.A.3) family. Type IB subfamily.</text>
</comment>
<protein>
    <recommendedName>
        <fullName evidence="13">Cd(2+)-exporting ATPase</fullName>
        <ecNumber evidence="13">7.2.2.21</ecNumber>
    </recommendedName>
</protein>
<dbReference type="CDD" id="cd07548">
    <property type="entry name" value="P-type_ATPase-Cd_Zn_Co_like"/>
    <property type="match status" value="1"/>
</dbReference>
<dbReference type="InterPro" id="IPR008250">
    <property type="entry name" value="ATPase_P-typ_transduc_dom_A_sf"/>
</dbReference>
<evidence type="ECO:0000256" key="8">
    <source>
        <dbReference type="ARBA" id="ARBA00022741"/>
    </source>
</evidence>
<dbReference type="SUPFAM" id="SSF81665">
    <property type="entry name" value="Calcium ATPase, transmembrane domain M"/>
    <property type="match status" value="1"/>
</dbReference>
<dbReference type="PROSITE" id="PS00154">
    <property type="entry name" value="ATPASE_E1_E2"/>
    <property type="match status" value="1"/>
</dbReference>
<evidence type="ECO:0000256" key="13">
    <source>
        <dbReference type="ARBA" id="ARBA00039103"/>
    </source>
</evidence>
<dbReference type="Gene3D" id="2.70.150.10">
    <property type="entry name" value="Calcium-transporting ATPase, cytoplasmic transduction domain A"/>
    <property type="match status" value="1"/>
</dbReference>
<feature type="transmembrane region" description="Helical" evidence="15">
    <location>
        <begin position="504"/>
        <end position="529"/>
    </location>
</feature>
<dbReference type="SFLD" id="SFLDS00003">
    <property type="entry name" value="Haloacid_Dehalogenase"/>
    <property type="match status" value="1"/>
</dbReference>
<feature type="transmembrane region" description="Helical" evidence="15">
    <location>
        <begin position="802"/>
        <end position="822"/>
    </location>
</feature>
<dbReference type="SFLD" id="SFLDG00002">
    <property type="entry name" value="C1.7:_P-type_atpase_like"/>
    <property type="match status" value="1"/>
</dbReference>
<feature type="transmembrane region" description="Helical" evidence="15">
    <location>
        <begin position="304"/>
        <end position="330"/>
    </location>
</feature>
<evidence type="ECO:0000256" key="15">
    <source>
        <dbReference type="RuleBase" id="RU362081"/>
    </source>
</evidence>
<dbReference type="Pfam" id="PF00403">
    <property type="entry name" value="HMA"/>
    <property type="match status" value="2"/>
</dbReference>
<keyword evidence="18" id="KW-1185">Reference proteome</keyword>
<evidence type="ECO:0000256" key="6">
    <source>
        <dbReference type="ARBA" id="ARBA00022692"/>
    </source>
</evidence>
<dbReference type="SUPFAM" id="SSF56784">
    <property type="entry name" value="HAD-like"/>
    <property type="match status" value="1"/>
</dbReference>
<dbReference type="PROSITE" id="PS50846">
    <property type="entry name" value="HMA_2"/>
    <property type="match status" value="2"/>
</dbReference>
<evidence type="ECO:0000256" key="9">
    <source>
        <dbReference type="ARBA" id="ARBA00022840"/>
    </source>
</evidence>
<keyword evidence="6 15" id="KW-0812">Transmembrane</keyword>
<keyword evidence="5" id="KW-0597">Phosphoprotein</keyword>
<keyword evidence="12 15" id="KW-0472">Membrane</keyword>
<keyword evidence="3 15" id="KW-1003">Cell membrane</keyword>
<comment type="subcellular location">
    <subcellularLocation>
        <location evidence="1">Cell membrane</location>
        <topology evidence="1">Multi-pass membrane protein</topology>
    </subcellularLocation>
</comment>
<dbReference type="InterPro" id="IPR006121">
    <property type="entry name" value="HMA_dom"/>
</dbReference>
<dbReference type="SUPFAM" id="SSF55008">
    <property type="entry name" value="HMA, heavy metal-associated domain"/>
    <property type="match status" value="2"/>
</dbReference>
<dbReference type="CDD" id="cd00371">
    <property type="entry name" value="HMA"/>
    <property type="match status" value="2"/>
</dbReference>
<dbReference type="Pfam" id="PF00122">
    <property type="entry name" value="E1-E2_ATPase"/>
    <property type="match status" value="1"/>
</dbReference>
<feature type="domain" description="HMA" evidence="16">
    <location>
        <begin position="162"/>
        <end position="231"/>
    </location>
</feature>
<organism evidence="17 18">
    <name type="scientific">Copranaerobaculum intestinale</name>
    <dbReference type="NCBI Taxonomy" id="2692629"/>
    <lineage>
        <taxon>Bacteria</taxon>
        <taxon>Bacillati</taxon>
        <taxon>Bacillota</taxon>
        <taxon>Erysipelotrichia</taxon>
        <taxon>Erysipelotrichales</taxon>
        <taxon>Erysipelotrichaceae</taxon>
        <taxon>Copranaerobaculum</taxon>
    </lineage>
</organism>
<dbReference type="GO" id="GO:0005524">
    <property type="term" value="F:ATP binding"/>
    <property type="evidence" value="ECO:0007669"/>
    <property type="project" value="UniProtKB-UniRule"/>
</dbReference>
<dbReference type="NCBIfam" id="TIGR01525">
    <property type="entry name" value="ATPase-IB_hvy"/>
    <property type="match status" value="1"/>
</dbReference>
<keyword evidence="9 15" id="KW-0067">ATP-binding</keyword>
<evidence type="ECO:0000256" key="12">
    <source>
        <dbReference type="ARBA" id="ARBA00023136"/>
    </source>
</evidence>
<evidence type="ECO:0000313" key="18">
    <source>
        <dbReference type="Proteomes" id="UP000434036"/>
    </source>
</evidence>
<dbReference type="GO" id="GO:0005886">
    <property type="term" value="C:plasma membrane"/>
    <property type="evidence" value="ECO:0007669"/>
    <property type="project" value="UniProtKB-SubCell"/>
</dbReference>
<dbReference type="GO" id="GO:0008551">
    <property type="term" value="F:P-type cadmium transporter activity"/>
    <property type="evidence" value="ECO:0007669"/>
    <property type="project" value="UniProtKB-EC"/>
</dbReference>